<dbReference type="InterPro" id="IPR007768">
    <property type="entry name" value="Suppressor_of_fused"/>
</dbReference>
<reference evidence="2 3" key="1">
    <citation type="submission" date="2024-06" db="EMBL/GenBank/DDBJ databases">
        <title>The Natural Products Discovery Center: Release of the First 8490 Sequenced Strains for Exploring Actinobacteria Biosynthetic Diversity.</title>
        <authorList>
            <person name="Kalkreuter E."/>
            <person name="Kautsar S.A."/>
            <person name="Yang D."/>
            <person name="Bader C.D."/>
            <person name="Teijaro C.N."/>
            <person name="Fluegel L."/>
            <person name="Davis C.M."/>
            <person name="Simpson J.R."/>
            <person name="Lauterbach L."/>
            <person name="Steele A.D."/>
            <person name="Gui C."/>
            <person name="Meng S."/>
            <person name="Li G."/>
            <person name="Viehrig K."/>
            <person name="Ye F."/>
            <person name="Su P."/>
            <person name="Kiefer A.F."/>
            <person name="Nichols A."/>
            <person name="Cepeda A.J."/>
            <person name="Yan W."/>
            <person name="Fan B."/>
            <person name="Jiang Y."/>
            <person name="Adhikari A."/>
            <person name="Zheng C.-J."/>
            <person name="Schuster L."/>
            <person name="Cowan T.M."/>
            <person name="Smanski M.J."/>
            <person name="Chevrette M.G."/>
            <person name="De Carvalho L.P.S."/>
            <person name="Shen B."/>
        </authorList>
    </citation>
    <scope>NUCLEOTIDE SEQUENCE [LARGE SCALE GENOMIC DNA]</scope>
    <source>
        <strain evidence="2 3">NPDC048946</strain>
    </source>
</reference>
<dbReference type="PANTHER" id="PTHR10928">
    <property type="entry name" value="SUPPRESSOR OF FUSED"/>
    <property type="match status" value="1"/>
</dbReference>
<comment type="caution">
    <text evidence="2">The sequence shown here is derived from an EMBL/GenBank/DDBJ whole genome shotgun (WGS) entry which is preliminary data.</text>
</comment>
<keyword evidence="3" id="KW-1185">Reference proteome</keyword>
<dbReference type="RefSeq" id="WP_358359750.1">
    <property type="nucleotide sequence ID" value="NZ_JBEZFP010000093.1"/>
</dbReference>
<protein>
    <submittedName>
        <fullName evidence="2">Suppressor of fused domain protein</fullName>
    </submittedName>
</protein>
<organism evidence="2 3">
    <name type="scientific">Streptodolium elevatio</name>
    <dbReference type="NCBI Taxonomy" id="3157996"/>
    <lineage>
        <taxon>Bacteria</taxon>
        <taxon>Bacillati</taxon>
        <taxon>Actinomycetota</taxon>
        <taxon>Actinomycetes</taxon>
        <taxon>Kitasatosporales</taxon>
        <taxon>Streptomycetaceae</taxon>
        <taxon>Streptodolium</taxon>
    </lineage>
</organism>
<name>A0ABV3DPC6_9ACTN</name>
<dbReference type="PANTHER" id="PTHR10928:SF2">
    <property type="entry name" value="SUPPRESSOR OF FUSED HOMOLOG"/>
    <property type="match status" value="1"/>
</dbReference>
<evidence type="ECO:0000313" key="2">
    <source>
        <dbReference type="EMBL" id="MEU8137608.1"/>
    </source>
</evidence>
<proteinExistence type="predicted"/>
<dbReference type="InterPro" id="IPR020941">
    <property type="entry name" value="SUFU-like_domain"/>
</dbReference>
<dbReference type="Pfam" id="PF05076">
    <property type="entry name" value="SUFU"/>
    <property type="match status" value="1"/>
</dbReference>
<dbReference type="SUPFAM" id="SSF103359">
    <property type="entry name" value="Suppressor of Fused, N-terminal domain"/>
    <property type="match status" value="1"/>
</dbReference>
<accession>A0ABV3DPC6</accession>
<gene>
    <name evidence="2" type="ORF">AB0C36_29355</name>
</gene>
<evidence type="ECO:0000259" key="1">
    <source>
        <dbReference type="Pfam" id="PF05076"/>
    </source>
</evidence>
<dbReference type="EMBL" id="JBEZFP010000093">
    <property type="protein sequence ID" value="MEU8137608.1"/>
    <property type="molecule type" value="Genomic_DNA"/>
</dbReference>
<dbReference type="InterPro" id="IPR037181">
    <property type="entry name" value="SUFU_N"/>
</dbReference>
<evidence type="ECO:0000313" key="3">
    <source>
        <dbReference type="Proteomes" id="UP001551482"/>
    </source>
</evidence>
<dbReference type="Proteomes" id="UP001551482">
    <property type="component" value="Unassembled WGS sequence"/>
</dbReference>
<sequence>MDEAAGWAAIEAALERAYGHVQPYGHLGTQVPYSVGGPDPLDGISIYRRTAPVPHWHLVGFGMSELYSKDSDDPAISGYGFEFSARVADHGDDEVPMWAAVLLQVLARYVVGNRPFAPGHTIHVAPGTFGAGTETELAALAFAVDPDLGVIDTPHGAVTFLEVAALTEDEYAAAKGGNTATVLDRISARSTRPLVIDRTRGSLL</sequence>
<feature type="domain" description="Suppressor of fused-like" evidence="1">
    <location>
        <begin position="37"/>
        <end position="200"/>
    </location>
</feature>